<evidence type="ECO:0000256" key="1">
    <source>
        <dbReference type="ARBA" id="ARBA00038508"/>
    </source>
</evidence>
<evidence type="ECO:0000313" key="5">
    <source>
        <dbReference type="Ensembl" id="ENSPSIP00000010149.1"/>
    </source>
</evidence>
<evidence type="ECO:0000256" key="3">
    <source>
        <dbReference type="SAM" id="MobiDB-lite"/>
    </source>
</evidence>
<proteinExistence type="inferred from homology"/>
<dbReference type="EMBL" id="AGCU01038402">
    <property type="status" value="NOT_ANNOTATED_CDS"/>
    <property type="molecule type" value="Genomic_DNA"/>
</dbReference>
<evidence type="ECO:0000256" key="4">
    <source>
        <dbReference type="SAM" id="Phobius"/>
    </source>
</evidence>
<dbReference type="PANTHER" id="PTHR15615:SF108">
    <property type="entry name" value="PROTEIN CNPPD1"/>
    <property type="match status" value="1"/>
</dbReference>
<accession>K7FQ39</accession>
<dbReference type="eggNOG" id="KOG1674">
    <property type="taxonomic scope" value="Eukaryota"/>
</dbReference>
<reference evidence="6" key="2">
    <citation type="journal article" date="2013" name="Nat. Genet.">
        <title>The draft genomes of soft-shell turtle and green sea turtle yield insights into the development and evolution of the turtle-specific body plan.</title>
        <authorList>
            <person name="Wang Z."/>
            <person name="Pascual-Anaya J."/>
            <person name="Zadissa A."/>
            <person name="Li W."/>
            <person name="Niimura Y."/>
            <person name="Huang Z."/>
            <person name="Li C."/>
            <person name="White S."/>
            <person name="Xiong Z."/>
            <person name="Fang D."/>
            <person name="Wang B."/>
            <person name="Ming Y."/>
            <person name="Chen Y."/>
            <person name="Zheng Y."/>
            <person name="Kuraku S."/>
            <person name="Pignatelli M."/>
            <person name="Herrero J."/>
            <person name="Beal K."/>
            <person name="Nozawa M."/>
            <person name="Li Q."/>
            <person name="Wang J."/>
            <person name="Zhang H."/>
            <person name="Yu L."/>
            <person name="Shigenobu S."/>
            <person name="Wang J."/>
            <person name="Liu J."/>
            <person name="Flicek P."/>
            <person name="Searle S."/>
            <person name="Wang J."/>
            <person name="Kuratani S."/>
            <person name="Yin Y."/>
            <person name="Aken B."/>
            <person name="Zhang G."/>
            <person name="Irie N."/>
        </authorList>
    </citation>
    <scope>NUCLEOTIDE SEQUENCE [LARGE SCALE GENOMIC DNA]</scope>
    <source>
        <strain evidence="6">Daiwa-1</strain>
    </source>
</reference>
<dbReference type="AlphaFoldDB" id="K7FQ39"/>
<reference evidence="5" key="4">
    <citation type="submission" date="2025-09" db="UniProtKB">
        <authorList>
            <consortium name="Ensembl"/>
        </authorList>
    </citation>
    <scope>IDENTIFICATION</scope>
</reference>
<dbReference type="EMBL" id="AGCU01038399">
    <property type="status" value="NOT_ANNOTATED_CDS"/>
    <property type="molecule type" value="Genomic_DNA"/>
</dbReference>
<dbReference type="CDD" id="cd20557">
    <property type="entry name" value="CYCLIN_ScPCL1-like"/>
    <property type="match status" value="1"/>
</dbReference>
<keyword evidence="6" id="KW-1185">Reference proteome</keyword>
<feature type="compositionally biased region" description="Low complexity" evidence="3">
    <location>
        <begin position="54"/>
        <end position="66"/>
    </location>
</feature>
<feature type="transmembrane region" description="Helical" evidence="4">
    <location>
        <begin position="203"/>
        <end position="227"/>
    </location>
</feature>
<dbReference type="Proteomes" id="UP000007267">
    <property type="component" value="Unassembled WGS sequence"/>
</dbReference>
<dbReference type="GO" id="GO:0016538">
    <property type="term" value="F:cyclin-dependent protein serine/threonine kinase regulator activity"/>
    <property type="evidence" value="ECO:0007669"/>
    <property type="project" value="TreeGrafter"/>
</dbReference>
<evidence type="ECO:0000256" key="2">
    <source>
        <dbReference type="ARBA" id="ARBA00040808"/>
    </source>
</evidence>
<sequence>FLPGHQQLSQRVRKRLYYSWDTDCNLDHLSSPVAGEWCQRLRVGTGCHCVPTRRLPSRSSAPPSHRGCVSEPFGRRLPSRSSAPPSHRGTRTHSGLKLCRRMVASKYLYDEGEEEEVFNDEWGAAGKVDVQTLNRLEMNFLRAIDWSLYTDPKELFDVLSWLEGRVAKKQGTQSSWFTYTDLCVLLEQPLWQPAPGQVLSLSAQLACVLGVMYLTGVAAVFASVTVVHQAM</sequence>
<dbReference type="STRING" id="13735.ENSPSIP00000010149"/>
<dbReference type="PANTHER" id="PTHR15615">
    <property type="match status" value="1"/>
</dbReference>
<feature type="region of interest" description="Disordered" evidence="3">
    <location>
        <begin position="54"/>
        <end position="94"/>
    </location>
</feature>
<protein>
    <recommendedName>
        <fullName evidence="2">Protein CNPPD1</fullName>
    </recommendedName>
</protein>
<dbReference type="Ensembl" id="ENSPSIT00000010201.1">
    <property type="protein sequence ID" value="ENSPSIP00000010149.1"/>
    <property type="gene ID" value="ENSPSIG00000009193.1"/>
</dbReference>
<evidence type="ECO:0000313" key="6">
    <source>
        <dbReference type="Proteomes" id="UP000007267"/>
    </source>
</evidence>
<dbReference type="EMBL" id="AGCU01038400">
    <property type="status" value="NOT_ANNOTATED_CDS"/>
    <property type="molecule type" value="Genomic_DNA"/>
</dbReference>
<organism evidence="5 6">
    <name type="scientific">Pelodiscus sinensis</name>
    <name type="common">Chinese softshell turtle</name>
    <name type="synonym">Trionyx sinensis</name>
    <dbReference type="NCBI Taxonomy" id="13735"/>
    <lineage>
        <taxon>Eukaryota</taxon>
        <taxon>Metazoa</taxon>
        <taxon>Chordata</taxon>
        <taxon>Craniata</taxon>
        <taxon>Vertebrata</taxon>
        <taxon>Euteleostomi</taxon>
        <taxon>Archelosauria</taxon>
        <taxon>Testudinata</taxon>
        <taxon>Testudines</taxon>
        <taxon>Cryptodira</taxon>
        <taxon>Trionychia</taxon>
        <taxon>Trionychidae</taxon>
        <taxon>Pelodiscus</taxon>
    </lineage>
</organism>
<name>K7FQ39_PELSI</name>
<dbReference type="GO" id="GO:0019901">
    <property type="term" value="F:protein kinase binding"/>
    <property type="evidence" value="ECO:0007669"/>
    <property type="project" value="InterPro"/>
</dbReference>
<dbReference type="GO" id="GO:0005634">
    <property type="term" value="C:nucleus"/>
    <property type="evidence" value="ECO:0007669"/>
    <property type="project" value="TreeGrafter"/>
</dbReference>
<dbReference type="GeneTree" id="ENSGT00390000000862"/>
<reference evidence="5" key="3">
    <citation type="submission" date="2025-08" db="UniProtKB">
        <authorList>
            <consortium name="Ensembl"/>
        </authorList>
    </citation>
    <scope>IDENTIFICATION</scope>
</reference>
<dbReference type="GO" id="GO:0000307">
    <property type="term" value="C:cyclin-dependent protein kinase holoenzyme complex"/>
    <property type="evidence" value="ECO:0007669"/>
    <property type="project" value="TreeGrafter"/>
</dbReference>
<feature type="compositionally biased region" description="Low complexity" evidence="3">
    <location>
        <begin position="75"/>
        <end position="87"/>
    </location>
</feature>
<reference evidence="6" key="1">
    <citation type="submission" date="2011-10" db="EMBL/GenBank/DDBJ databases">
        <authorList>
            <consortium name="Soft-shell Turtle Genome Consortium"/>
        </authorList>
    </citation>
    <scope>NUCLEOTIDE SEQUENCE [LARGE SCALE GENOMIC DNA]</scope>
    <source>
        <strain evidence="6">Daiwa-1</strain>
    </source>
</reference>
<dbReference type="HOGENOM" id="CLU_051510_1_0_1"/>
<dbReference type="InterPro" id="IPR013922">
    <property type="entry name" value="Cyclin_PHO80-like"/>
</dbReference>
<comment type="similarity">
    <text evidence="1">Belongs to the CNPPD1 family.</text>
</comment>
<keyword evidence="4" id="KW-0472">Membrane</keyword>
<dbReference type="Gene3D" id="1.10.472.10">
    <property type="entry name" value="Cyclin-like"/>
    <property type="match status" value="1"/>
</dbReference>
<dbReference type="EMBL" id="AGCU01038401">
    <property type="status" value="NOT_ANNOTATED_CDS"/>
    <property type="molecule type" value="Genomic_DNA"/>
</dbReference>
<keyword evidence="4" id="KW-1133">Transmembrane helix</keyword>
<keyword evidence="4" id="KW-0812">Transmembrane</keyword>